<dbReference type="Proteomes" id="UP001515100">
    <property type="component" value="Unassembled WGS sequence"/>
</dbReference>
<accession>A0A641ARP2</accession>
<keyword evidence="2" id="KW-1185">Reference proteome</keyword>
<dbReference type="PROSITE" id="PS51257">
    <property type="entry name" value="PROKAR_LIPOPROTEIN"/>
    <property type="match status" value="1"/>
</dbReference>
<dbReference type="EMBL" id="SDPP02000001">
    <property type="protein sequence ID" value="KAA1380786.1"/>
    <property type="molecule type" value="Genomic_DNA"/>
</dbReference>
<dbReference type="AlphaFoldDB" id="A0A641ARP2"/>
<evidence type="ECO:0000313" key="1">
    <source>
        <dbReference type="EMBL" id="KAA1380786.1"/>
    </source>
</evidence>
<name>A0A641ARP2_9ACTN</name>
<comment type="caution">
    <text evidence="1">The sequence shown here is derived from an EMBL/GenBank/DDBJ whole genome shotgun (WGS) entry which is preliminary data.</text>
</comment>
<evidence type="ECO:0000313" key="2">
    <source>
        <dbReference type="Proteomes" id="UP001515100"/>
    </source>
</evidence>
<protein>
    <submittedName>
        <fullName evidence="1">Uncharacterized protein</fullName>
    </submittedName>
</protein>
<reference evidence="1" key="1">
    <citation type="submission" date="2019-09" db="EMBL/GenBank/DDBJ databases">
        <authorList>
            <person name="Li J."/>
        </authorList>
    </citation>
    <scope>NUCLEOTIDE SEQUENCE [LARGE SCALE GENOMIC DNA]</scope>
    <source>
        <strain evidence="1">NRBC 14897</strain>
    </source>
</reference>
<sequence>MAAGGRWAGGGGRGRRRGAAGAIAALMMAVGLSSCGDPNEGDAFAAEFGAWLDAQDAVVSHDSGGTQPLPFHGDAQTVVTLAPSLDDAAVVDAATTIVSHRPKTDISSHDLTIRFSADSTDAASPIVSFYVQAATPLPDDAQTRGRVEALVEEAQRWVPADAGLTAVTAEAEVVTVETTTEPLTAAPALAEVLAAGSRDVRTLEVESPAGDRVVVDDGGDLAWLADVPSFVEQARSAAPTVTYQATASGVDSRYDRATPRPADPPALLLTLPDGTDDATLAALEALSAPSGVDVDVFRPPPARTAAPTP</sequence>
<organism evidence="1 2">
    <name type="scientific">Aeromicrobium fastidiosum</name>
    <dbReference type="NCBI Taxonomy" id="52699"/>
    <lineage>
        <taxon>Bacteria</taxon>
        <taxon>Bacillati</taxon>
        <taxon>Actinomycetota</taxon>
        <taxon>Actinomycetes</taxon>
        <taxon>Propionibacteriales</taxon>
        <taxon>Nocardioidaceae</taxon>
        <taxon>Aeromicrobium</taxon>
    </lineage>
</organism>
<dbReference type="RefSeq" id="WP_129181598.1">
    <property type="nucleotide sequence ID" value="NZ_JAGIOG010000001.1"/>
</dbReference>
<dbReference type="OrthoDB" id="9959665at2"/>
<proteinExistence type="predicted"/>
<gene>
    <name evidence="1" type="ORF">ESP62_006385</name>
</gene>